<keyword evidence="1" id="KW-1133">Transmembrane helix</keyword>
<organism evidence="2 3">
    <name type="scientific">Streptomyces javensis</name>
    <dbReference type="NCBI Taxonomy" id="114698"/>
    <lineage>
        <taxon>Bacteria</taxon>
        <taxon>Bacillati</taxon>
        <taxon>Actinomycetota</taxon>
        <taxon>Actinomycetes</taxon>
        <taxon>Kitasatosporales</taxon>
        <taxon>Streptomycetaceae</taxon>
        <taxon>Streptomyces</taxon>
        <taxon>Streptomyces violaceusniger group</taxon>
    </lineage>
</organism>
<protein>
    <recommendedName>
        <fullName evidence="4">DUF4190 domain-containing protein</fullName>
    </recommendedName>
</protein>
<sequence>MQVMSESTVSGRSDSPAVALGPTALVLGLFSAVGTWVPVLVLVTFPWTIIAGPLAIALGAMGVHHARRGAGRLWVAIAGTALGVIGFGGITALFWSFGG</sequence>
<comment type="caution">
    <text evidence="2">The sequence shown here is derived from an EMBL/GenBank/DDBJ whole genome shotgun (WGS) entry which is preliminary data.</text>
</comment>
<evidence type="ECO:0008006" key="4">
    <source>
        <dbReference type="Google" id="ProtNLM"/>
    </source>
</evidence>
<accession>A0ABP4HSW8</accession>
<feature type="transmembrane region" description="Helical" evidence="1">
    <location>
        <begin position="36"/>
        <end position="61"/>
    </location>
</feature>
<dbReference type="EMBL" id="BAAAIH010000023">
    <property type="protein sequence ID" value="GAA1278495.1"/>
    <property type="molecule type" value="Genomic_DNA"/>
</dbReference>
<reference evidence="3" key="1">
    <citation type="journal article" date="2019" name="Int. J. Syst. Evol. Microbiol.">
        <title>The Global Catalogue of Microorganisms (GCM) 10K type strain sequencing project: providing services to taxonomists for standard genome sequencing and annotation.</title>
        <authorList>
            <consortium name="The Broad Institute Genomics Platform"/>
            <consortium name="The Broad Institute Genome Sequencing Center for Infectious Disease"/>
            <person name="Wu L."/>
            <person name="Ma J."/>
        </authorList>
    </citation>
    <scope>NUCLEOTIDE SEQUENCE [LARGE SCALE GENOMIC DNA]</scope>
    <source>
        <strain evidence="3">JCM 11448</strain>
    </source>
</reference>
<evidence type="ECO:0000313" key="3">
    <source>
        <dbReference type="Proteomes" id="UP001500282"/>
    </source>
</evidence>
<keyword evidence="1" id="KW-0812">Transmembrane</keyword>
<dbReference type="Proteomes" id="UP001500282">
    <property type="component" value="Unassembled WGS sequence"/>
</dbReference>
<name>A0ABP4HSW8_9ACTN</name>
<keyword evidence="3" id="KW-1185">Reference proteome</keyword>
<feature type="transmembrane region" description="Helical" evidence="1">
    <location>
        <begin position="73"/>
        <end position="97"/>
    </location>
</feature>
<keyword evidence="1" id="KW-0472">Membrane</keyword>
<evidence type="ECO:0000313" key="2">
    <source>
        <dbReference type="EMBL" id="GAA1278495.1"/>
    </source>
</evidence>
<proteinExistence type="predicted"/>
<gene>
    <name evidence="2" type="ORF">GCM10009579_42330</name>
</gene>
<evidence type="ECO:0000256" key="1">
    <source>
        <dbReference type="SAM" id="Phobius"/>
    </source>
</evidence>